<sequence>MDDLSCNYAKSHRPSCGLCDDCEILTANSLPMKAFASSRALVLLPFAAAFIVLATWVAHYGPHWPNRDSYAYFFELDRLAEGRLHFLDLLVTRNNEHPVAFHYAVAMLFLKIFPGNVWSIVVANAILLLAFAGLVYATSRNVLPNYRTRFLLACLVCAAILNGSQVSYLLWEFQIWFYIDLAFLALNIALIERYGLRAYPLVALLCLLATGSEAQGSFLWLTAGAHILYLSHFGKNSGKRLVGVLIFALHVTVFLVATWLLLHGQYGSAPQSAASETGQGVMQRLALGITLVGGGFGIRNPSIALPLGLLSVAAWCVGTVFALRRRFALSIDRVAFLISGTGLLWIAAFTVGRGSFGIAWAFGEFHASPLLIPFFAGIGCYASSIAAERGTGRYALSFLLSLVCVVPMVSAFSFGHERSVWLRVNSLLAASAECGKEVVPKNVRLELSGLEGHDNLYGEVALHREDLCSNQPDLSAAARLLRMPPYFADLAGEHPDAKDALQTLWYVYLTHGDLRAAFPFFSPTLAQDLLRWAIADAASGSSYEKQTLGVYGSTYQSLASASRAQ</sequence>
<accession>A0A4R5L2U7</accession>
<dbReference type="OrthoDB" id="9179328at2"/>
<reference evidence="2 3" key="1">
    <citation type="submission" date="2019-03" db="EMBL/GenBank/DDBJ databases">
        <title>Paraburkholderia sp. isolated from native Mimosa gymnas in Guartela State Park, Brazil.</title>
        <authorList>
            <person name="Paulitsch F."/>
            <person name="Hungria M."/>
            <person name="Delamuta J.R.M."/>
            <person name="Ribeiro R.A."/>
            <person name="Dall'Agnol R."/>
            <person name="Silva J.S.B."/>
        </authorList>
    </citation>
    <scope>NUCLEOTIDE SEQUENCE [LARGE SCALE GENOMIC DNA]</scope>
    <source>
        <strain evidence="2 3">CNPSo 3008</strain>
    </source>
</reference>
<dbReference type="AlphaFoldDB" id="A0A4R5L2U7"/>
<organism evidence="2 3">
    <name type="scientific">Paraburkholderia guartelaensis</name>
    <dbReference type="NCBI Taxonomy" id="2546446"/>
    <lineage>
        <taxon>Bacteria</taxon>
        <taxon>Pseudomonadati</taxon>
        <taxon>Pseudomonadota</taxon>
        <taxon>Betaproteobacteria</taxon>
        <taxon>Burkholderiales</taxon>
        <taxon>Burkholderiaceae</taxon>
        <taxon>Paraburkholderia</taxon>
    </lineage>
</organism>
<comment type="caution">
    <text evidence="2">The sequence shown here is derived from an EMBL/GenBank/DDBJ whole genome shotgun (WGS) entry which is preliminary data.</text>
</comment>
<gene>
    <name evidence="2" type="ORF">E1N52_42345</name>
</gene>
<protein>
    <recommendedName>
        <fullName evidence="4">Glycosyltransferase RgtA/B/C/D-like domain-containing protein</fullName>
    </recommendedName>
</protein>
<evidence type="ECO:0000313" key="2">
    <source>
        <dbReference type="EMBL" id="TDG01944.1"/>
    </source>
</evidence>
<evidence type="ECO:0000313" key="3">
    <source>
        <dbReference type="Proteomes" id="UP000295606"/>
    </source>
</evidence>
<proteinExistence type="predicted"/>
<keyword evidence="1" id="KW-0812">Transmembrane</keyword>
<feature type="transmembrane region" description="Helical" evidence="1">
    <location>
        <begin position="150"/>
        <end position="169"/>
    </location>
</feature>
<dbReference type="EMBL" id="SMOD01000090">
    <property type="protein sequence ID" value="TDG01944.1"/>
    <property type="molecule type" value="Genomic_DNA"/>
</dbReference>
<feature type="transmembrane region" description="Helical" evidence="1">
    <location>
        <begin position="368"/>
        <end position="387"/>
    </location>
</feature>
<feature type="transmembrane region" description="Helical" evidence="1">
    <location>
        <begin position="40"/>
        <end position="59"/>
    </location>
</feature>
<evidence type="ECO:0000256" key="1">
    <source>
        <dbReference type="SAM" id="Phobius"/>
    </source>
</evidence>
<dbReference type="Proteomes" id="UP000295606">
    <property type="component" value="Unassembled WGS sequence"/>
</dbReference>
<dbReference type="RefSeq" id="WP_133190989.1">
    <property type="nucleotide sequence ID" value="NZ_SMOD01000090.1"/>
</dbReference>
<feature type="transmembrane region" description="Helical" evidence="1">
    <location>
        <begin position="304"/>
        <end position="323"/>
    </location>
</feature>
<feature type="transmembrane region" description="Helical" evidence="1">
    <location>
        <begin position="175"/>
        <end position="191"/>
    </location>
</feature>
<feature type="transmembrane region" description="Helical" evidence="1">
    <location>
        <begin position="241"/>
        <end position="261"/>
    </location>
</feature>
<feature type="transmembrane region" description="Helical" evidence="1">
    <location>
        <begin position="335"/>
        <end position="362"/>
    </location>
</feature>
<keyword evidence="1" id="KW-1133">Transmembrane helix</keyword>
<evidence type="ECO:0008006" key="4">
    <source>
        <dbReference type="Google" id="ProtNLM"/>
    </source>
</evidence>
<name>A0A4R5L2U7_9BURK</name>
<keyword evidence="1" id="KW-0472">Membrane</keyword>
<feature type="transmembrane region" description="Helical" evidence="1">
    <location>
        <begin position="394"/>
        <end position="415"/>
    </location>
</feature>
<feature type="transmembrane region" description="Helical" evidence="1">
    <location>
        <begin position="117"/>
        <end position="138"/>
    </location>
</feature>